<dbReference type="SMART" id="SM00382">
    <property type="entry name" value="AAA"/>
    <property type="match status" value="1"/>
</dbReference>
<evidence type="ECO:0000256" key="10">
    <source>
        <dbReference type="ARBA" id="ARBA00023134"/>
    </source>
</evidence>
<dbReference type="Pfam" id="PF00448">
    <property type="entry name" value="SRP54"/>
    <property type="match status" value="1"/>
</dbReference>
<evidence type="ECO:0000313" key="19">
    <source>
        <dbReference type="EMBL" id="KAL1398761.1"/>
    </source>
</evidence>
<dbReference type="InterPro" id="IPR042101">
    <property type="entry name" value="SRP54_N_sf"/>
</dbReference>
<keyword evidence="8" id="KW-0256">Endoplasmic reticulum</keyword>
<dbReference type="GO" id="GO:0016607">
    <property type="term" value="C:nuclear speck"/>
    <property type="evidence" value="ECO:0007669"/>
    <property type="project" value="UniProtKB-SubCell"/>
</dbReference>
<evidence type="ECO:0000256" key="8">
    <source>
        <dbReference type="ARBA" id="ARBA00022824"/>
    </source>
</evidence>
<evidence type="ECO:0000256" key="16">
    <source>
        <dbReference type="RuleBase" id="RU364034"/>
    </source>
</evidence>
<evidence type="ECO:0000256" key="17">
    <source>
        <dbReference type="SAM" id="Phobius"/>
    </source>
</evidence>
<evidence type="ECO:0000256" key="14">
    <source>
        <dbReference type="ARBA" id="ARBA00045747"/>
    </source>
</evidence>
<dbReference type="SUPFAM" id="SSF52540">
    <property type="entry name" value="P-loop containing nucleoside triphosphate hydrolases"/>
    <property type="match status" value="1"/>
</dbReference>
<dbReference type="SMART" id="SM00963">
    <property type="entry name" value="SRP54_N"/>
    <property type="match status" value="1"/>
</dbReference>
<protein>
    <recommendedName>
        <fullName evidence="16">Signal recognition particle 54 kDa protein</fullName>
    </recommendedName>
</protein>
<dbReference type="InterPro" id="IPR000897">
    <property type="entry name" value="SRP54_GTPase_dom"/>
</dbReference>
<dbReference type="InterPro" id="IPR027417">
    <property type="entry name" value="P-loop_NTPase"/>
</dbReference>
<dbReference type="Proteomes" id="UP001562425">
    <property type="component" value="Unassembled WGS sequence"/>
</dbReference>
<dbReference type="InterPro" id="IPR022941">
    <property type="entry name" value="SRP54"/>
</dbReference>
<dbReference type="Pfam" id="PF02978">
    <property type="entry name" value="SRP_SPB"/>
    <property type="match status" value="1"/>
</dbReference>
<evidence type="ECO:0000256" key="3">
    <source>
        <dbReference type="ARBA" id="ARBA00004496"/>
    </source>
</evidence>
<keyword evidence="7" id="KW-0378">Hydrolase</keyword>
<comment type="domain">
    <text evidence="16">The NG domain, also named G domain, is a special guanosine triphosphatase (GTPase) domain, which binds GTP and forms a guanosine 5'-triphosphate (GTP)-dependent complex with a homologous NG domain in the SRP receptor subunit SRPRA. The two NG domains undergo cooperative rearrangements upon their assembly, which culminate in the reciprocal activation of the GTPase activity of one another. SRP receptor compaction upon binding with cargo-loaded SRP and GTPase rearrangement drive SRP-mediated cotranslational protein translocation into the ER.</text>
</comment>
<dbReference type="SMART" id="SM00962">
    <property type="entry name" value="SRP54"/>
    <property type="match status" value="1"/>
</dbReference>
<keyword evidence="11 16" id="KW-0733">Signal recognition particle</keyword>
<comment type="caution">
    <text evidence="19">The sequence shown here is derived from an EMBL/GenBank/DDBJ whole genome shotgun (WGS) entry which is preliminary data.</text>
</comment>
<dbReference type="GO" id="GO:0003924">
    <property type="term" value="F:GTPase activity"/>
    <property type="evidence" value="ECO:0007669"/>
    <property type="project" value="UniProtKB-UniRule"/>
</dbReference>
<dbReference type="GO" id="GO:0006614">
    <property type="term" value="P:SRP-dependent cotranslational protein targeting to membrane"/>
    <property type="evidence" value="ECO:0007669"/>
    <property type="project" value="UniProtKB-UniRule"/>
</dbReference>
<keyword evidence="20" id="KW-1185">Reference proteome</keyword>
<dbReference type="InterPro" id="IPR036225">
    <property type="entry name" value="SRP/SRP_N"/>
</dbReference>
<evidence type="ECO:0000256" key="6">
    <source>
        <dbReference type="ARBA" id="ARBA00022741"/>
    </source>
</evidence>
<evidence type="ECO:0000256" key="11">
    <source>
        <dbReference type="ARBA" id="ARBA00023135"/>
    </source>
</evidence>
<evidence type="ECO:0000256" key="12">
    <source>
        <dbReference type="ARBA" id="ARBA00023242"/>
    </source>
</evidence>
<keyword evidence="6 16" id="KW-0547">Nucleotide-binding</keyword>
<dbReference type="SUPFAM" id="SSF47364">
    <property type="entry name" value="Domain of the SRP/SRP receptor G-proteins"/>
    <property type="match status" value="1"/>
</dbReference>
<keyword evidence="17" id="KW-1133">Transmembrane helix</keyword>
<keyword evidence="17" id="KW-0812">Transmembrane</keyword>
<evidence type="ECO:0000256" key="15">
    <source>
        <dbReference type="ARBA" id="ARBA00048157"/>
    </source>
</evidence>
<dbReference type="Gene3D" id="1.20.120.140">
    <property type="entry name" value="Signal recognition particle SRP54, nucleotide-binding domain"/>
    <property type="match status" value="1"/>
</dbReference>
<keyword evidence="13 16" id="KW-0687">Ribonucleoprotein</keyword>
<evidence type="ECO:0000256" key="9">
    <source>
        <dbReference type="ARBA" id="ARBA00022884"/>
    </source>
</evidence>
<evidence type="ECO:0000313" key="20">
    <source>
        <dbReference type="Proteomes" id="UP001562425"/>
    </source>
</evidence>
<dbReference type="PANTHER" id="PTHR11564">
    <property type="entry name" value="SIGNAL RECOGNITION PARTICLE 54K PROTEIN SRP54"/>
    <property type="match status" value="1"/>
</dbReference>
<comment type="catalytic activity">
    <reaction evidence="15">
        <text>GTP + H2O = GDP + phosphate + H(+)</text>
        <dbReference type="Rhea" id="RHEA:19669"/>
        <dbReference type="ChEBI" id="CHEBI:15377"/>
        <dbReference type="ChEBI" id="CHEBI:15378"/>
        <dbReference type="ChEBI" id="CHEBI:37565"/>
        <dbReference type="ChEBI" id="CHEBI:43474"/>
        <dbReference type="ChEBI" id="CHEBI:58189"/>
        <dbReference type="EC" id="3.6.5.4"/>
    </reaction>
    <physiologicalReaction direction="left-to-right" evidence="15">
        <dbReference type="Rhea" id="RHEA:19670"/>
    </physiologicalReaction>
</comment>
<dbReference type="GO" id="GO:0008312">
    <property type="term" value="F:7S RNA binding"/>
    <property type="evidence" value="ECO:0007669"/>
    <property type="project" value="UniProtKB-UniRule"/>
</dbReference>
<gene>
    <name evidence="19" type="ORF">pipiens_008706</name>
</gene>
<dbReference type="Gene3D" id="1.10.260.30">
    <property type="entry name" value="Signal recognition particle, SRP54 subunit, M-domain"/>
    <property type="match status" value="1"/>
</dbReference>
<dbReference type="SUPFAM" id="SSF47446">
    <property type="entry name" value="Signal peptide-binding domain"/>
    <property type="match status" value="1"/>
</dbReference>
<dbReference type="Pfam" id="PF15018">
    <property type="entry name" value="InaF-motif"/>
    <property type="match status" value="1"/>
</dbReference>
<evidence type="ECO:0000256" key="1">
    <source>
        <dbReference type="ARBA" id="ARBA00004240"/>
    </source>
</evidence>
<dbReference type="InterPro" id="IPR006325">
    <property type="entry name" value="SRP54_euk"/>
</dbReference>
<proteinExistence type="inferred from homology"/>
<dbReference type="HAMAP" id="MF_00306">
    <property type="entry name" value="SRP54"/>
    <property type="match status" value="1"/>
</dbReference>
<evidence type="ECO:0000259" key="18">
    <source>
        <dbReference type="PROSITE" id="PS00300"/>
    </source>
</evidence>
<dbReference type="PROSITE" id="PS00300">
    <property type="entry name" value="SRP54"/>
    <property type="match status" value="1"/>
</dbReference>
<dbReference type="InterPro" id="IPR004125">
    <property type="entry name" value="Signal_recog_particle_SRP54_M"/>
</dbReference>
<sequence>MVLADLGRKITNALHSLSKATIINAEVLDAMLKEICTALLEADVNIRLVKKLRENVKSVIDFDEMAGGLNKRRMIQTAVFKELVKLVDPGVKPYQPVKGRPNIIMFVGLQGSGKTTTCTKLAYHYQKKNWKSCLVCADTFRAGAYDQIKQNATKARIPFYGSYTEVDPVVIAQDGVEMFKKEGFEFIIVDTSGRHKQEESLFEEMLAVATAIKPDNIIFVMDATIGQACEAQAKAFKEKVDIGSVIITKLDGHAKGGGALSAVAATSSPIIFIGTGEHIDDLEPFKTKPFISKLLGMGDIEGLIEKVNDLNLDDNEELIDKIKHGQFTIRDMYEQFQNIMKMGPFSQIMGMIPGFSQDFMTKGGEQESMARIKRLMTMMDSMSDGELDNKDGAKLFSKQPTRVVRVAQGSGVTDREVRDLITQYTKFAAVIKKMGGIKGLFKSGDMTKNVNPTQMAKLNQQMAKMIDPRMFQQMGGMSGLQNMMRQLQQGAGGLGNLMGGIVEKKMTNGNTTPGATQPLYARDLENADQDPFDESAIKARGTPKCVRVIVVCIYLFTVSFAALLLSAYYIFFWEPTIDDLAGDDDNPQARLGCEND</sequence>
<comment type="domain">
    <text evidence="16">The M domain binds the 7SL RNA in presence of SRP19 and binds the signal sequence of presecretory proteins.</text>
</comment>
<reference evidence="19 20" key="1">
    <citation type="submission" date="2024-05" db="EMBL/GenBank/DDBJ databases">
        <title>Culex pipiens pipiens assembly and annotation.</title>
        <authorList>
            <person name="Alout H."/>
            <person name="Durand T."/>
        </authorList>
    </citation>
    <scope>NUCLEOTIDE SEQUENCE [LARGE SCALE GENOMIC DNA]</scope>
    <source>
        <strain evidence="19">HA-2024</strain>
        <tissue evidence="19">Whole body</tissue>
    </source>
</reference>
<dbReference type="AlphaFoldDB" id="A0ABD1DGM7"/>
<feature type="transmembrane region" description="Helical" evidence="17">
    <location>
        <begin position="548"/>
        <end position="571"/>
    </location>
</feature>
<dbReference type="GO" id="GO:0005783">
    <property type="term" value="C:endoplasmic reticulum"/>
    <property type="evidence" value="ECO:0007669"/>
    <property type="project" value="UniProtKB-SubCell"/>
</dbReference>
<dbReference type="EMBL" id="JBEHCU010005787">
    <property type="protein sequence ID" value="KAL1398761.1"/>
    <property type="molecule type" value="Genomic_DNA"/>
</dbReference>
<dbReference type="GO" id="GO:0005525">
    <property type="term" value="F:GTP binding"/>
    <property type="evidence" value="ECO:0007669"/>
    <property type="project" value="UniProtKB-UniRule"/>
</dbReference>
<evidence type="ECO:0000256" key="4">
    <source>
        <dbReference type="ARBA" id="ARBA00005450"/>
    </source>
</evidence>
<keyword evidence="9 16" id="KW-0694">RNA-binding</keyword>
<evidence type="ECO:0000256" key="7">
    <source>
        <dbReference type="ARBA" id="ARBA00022801"/>
    </source>
</evidence>
<dbReference type="InterPro" id="IPR036891">
    <property type="entry name" value="Signal_recog_part_SRP54_M_sf"/>
</dbReference>
<name>A0ABD1DGM7_CULPP</name>
<dbReference type="GO" id="GO:0005786">
    <property type="term" value="C:signal recognition particle, endoplasmic reticulum targeting"/>
    <property type="evidence" value="ECO:0007669"/>
    <property type="project" value="UniProtKB-UniRule"/>
</dbReference>
<dbReference type="NCBIfam" id="TIGR01425">
    <property type="entry name" value="SRP54_euk"/>
    <property type="match status" value="1"/>
</dbReference>
<keyword evidence="12" id="KW-0539">Nucleus</keyword>
<comment type="subcellular location">
    <subcellularLocation>
        <location evidence="3 16">Cytoplasm</location>
    </subcellularLocation>
    <subcellularLocation>
        <location evidence="1">Endoplasmic reticulum</location>
    </subcellularLocation>
    <subcellularLocation>
        <location evidence="2">Nucleus speckle</location>
    </subcellularLocation>
</comment>
<keyword evidence="5 16" id="KW-0963">Cytoplasm</keyword>
<dbReference type="InterPro" id="IPR013822">
    <property type="entry name" value="Signal_recog_particl_SRP54_hlx"/>
</dbReference>
<dbReference type="Pfam" id="PF02881">
    <property type="entry name" value="SRP54_N"/>
    <property type="match status" value="1"/>
</dbReference>
<dbReference type="FunFam" id="1.20.120.140:FF:000003">
    <property type="entry name" value="Signal recognition particle 54 kDa protein"/>
    <property type="match status" value="1"/>
</dbReference>
<evidence type="ECO:0000256" key="2">
    <source>
        <dbReference type="ARBA" id="ARBA00004324"/>
    </source>
</evidence>
<dbReference type="FunFam" id="3.40.50.300:FF:000022">
    <property type="entry name" value="Signal recognition particle 54 kDa subunit"/>
    <property type="match status" value="1"/>
</dbReference>
<organism evidence="19 20">
    <name type="scientific">Culex pipiens pipiens</name>
    <name type="common">Northern house mosquito</name>
    <dbReference type="NCBI Taxonomy" id="38569"/>
    <lineage>
        <taxon>Eukaryota</taxon>
        <taxon>Metazoa</taxon>
        <taxon>Ecdysozoa</taxon>
        <taxon>Arthropoda</taxon>
        <taxon>Hexapoda</taxon>
        <taxon>Insecta</taxon>
        <taxon>Pterygota</taxon>
        <taxon>Neoptera</taxon>
        <taxon>Endopterygota</taxon>
        <taxon>Diptera</taxon>
        <taxon>Nematocera</taxon>
        <taxon>Culicoidea</taxon>
        <taxon>Culicidae</taxon>
        <taxon>Culicinae</taxon>
        <taxon>Culicini</taxon>
        <taxon>Culex</taxon>
        <taxon>Culex</taxon>
    </lineage>
</organism>
<feature type="domain" description="SRP54-type proteins GTP-binding" evidence="18">
    <location>
        <begin position="269"/>
        <end position="282"/>
    </location>
</feature>
<dbReference type="InterPro" id="IPR029162">
    <property type="entry name" value="InaF-motif"/>
</dbReference>
<comment type="function">
    <text evidence="14">Component of the signal recognition particle (SRP) complex, a ribonucleoprotein complex that mediates the cotranslational targeting of secretory and membrane proteins to the endoplasmic reticulum (ER). As part of the SRP complex, associates with the SRP receptor (SR) component SRPRA to target secretory proteins to the endoplasmic reticulum membrane. Binds to the signal sequence of presecretory proteins when they emerge from the ribosomes. Displays basal GTPase activity, and stimulates reciprocal GTPase activation of the SR subunit SRPRA. Forms a guanosine 5'-triphosphate (GTP)-dependent complex with the SR subunit SRPRA. SR compaction and GTPase mediated rearrangement of SR drive SRP-mediated cotranslational protein translocation into the ER. Requires the presence of SRP9/SRP14 and/or SRP19 to stably interact with RNA. Plays a role in proliferation and differentiation of granulocytic cells, neutrophils migration capacity and exocrine pancreas development.</text>
</comment>
<comment type="similarity">
    <text evidence="4 16">Belongs to the GTP-binding SRP family. SRP54 subfamily.</text>
</comment>
<keyword evidence="10 16" id="KW-0342">GTP-binding</keyword>
<dbReference type="CDD" id="cd17875">
    <property type="entry name" value="SRP54_G"/>
    <property type="match status" value="1"/>
</dbReference>
<evidence type="ECO:0000256" key="5">
    <source>
        <dbReference type="ARBA" id="ARBA00022490"/>
    </source>
</evidence>
<evidence type="ECO:0000256" key="13">
    <source>
        <dbReference type="ARBA" id="ARBA00023274"/>
    </source>
</evidence>
<keyword evidence="17" id="KW-0472">Membrane</keyword>
<dbReference type="PANTHER" id="PTHR11564:SF5">
    <property type="entry name" value="SIGNAL RECOGNITION PARTICLE SUBUNIT SRP54"/>
    <property type="match status" value="1"/>
</dbReference>
<accession>A0ABD1DGM7</accession>
<dbReference type="FunFam" id="1.10.260.30:FF:000002">
    <property type="entry name" value="Signal recognition particle 54 kDa protein"/>
    <property type="match status" value="1"/>
</dbReference>
<dbReference type="InterPro" id="IPR003593">
    <property type="entry name" value="AAA+_ATPase"/>
</dbReference>
<dbReference type="Gene3D" id="3.40.50.300">
    <property type="entry name" value="P-loop containing nucleotide triphosphate hydrolases"/>
    <property type="match status" value="1"/>
</dbReference>